<keyword evidence="5 9" id="KW-0812">Transmembrane</keyword>
<evidence type="ECO:0000313" key="10">
    <source>
        <dbReference type="EMBL" id="GIM27338.1"/>
    </source>
</evidence>
<keyword evidence="7 9" id="KW-1133">Transmembrane helix</keyword>
<evidence type="ECO:0000256" key="3">
    <source>
        <dbReference type="ARBA" id="ARBA00022448"/>
    </source>
</evidence>
<evidence type="ECO:0000256" key="8">
    <source>
        <dbReference type="ARBA" id="ARBA00023136"/>
    </source>
</evidence>
<feature type="transmembrane region" description="Helical" evidence="9">
    <location>
        <begin position="187"/>
        <end position="207"/>
    </location>
</feature>
<evidence type="ECO:0000256" key="1">
    <source>
        <dbReference type="ARBA" id="ARBA00004651"/>
    </source>
</evidence>
<keyword evidence="3 9" id="KW-0813">Transport</keyword>
<feature type="transmembrane region" description="Helical" evidence="9">
    <location>
        <begin position="7"/>
        <end position="27"/>
    </location>
</feature>
<dbReference type="GO" id="GO:0015188">
    <property type="term" value="F:L-isoleucine transmembrane transporter activity"/>
    <property type="evidence" value="ECO:0007669"/>
    <property type="project" value="TreeGrafter"/>
</dbReference>
<evidence type="ECO:0000256" key="6">
    <source>
        <dbReference type="ARBA" id="ARBA00022970"/>
    </source>
</evidence>
<evidence type="ECO:0000256" key="4">
    <source>
        <dbReference type="ARBA" id="ARBA00022475"/>
    </source>
</evidence>
<name>A0A919RYH6_9CLOT</name>
<feature type="transmembrane region" description="Helical" evidence="9">
    <location>
        <begin position="146"/>
        <end position="167"/>
    </location>
</feature>
<feature type="transmembrane region" description="Helical" evidence="9">
    <location>
        <begin position="80"/>
        <end position="101"/>
    </location>
</feature>
<organism evidence="10 11">
    <name type="scientific">Clostridium polyendosporum</name>
    <dbReference type="NCBI Taxonomy" id="69208"/>
    <lineage>
        <taxon>Bacteria</taxon>
        <taxon>Bacillati</taxon>
        <taxon>Bacillota</taxon>
        <taxon>Clostridia</taxon>
        <taxon>Eubacteriales</taxon>
        <taxon>Clostridiaceae</taxon>
        <taxon>Clostridium</taxon>
    </lineage>
</organism>
<evidence type="ECO:0000256" key="2">
    <source>
        <dbReference type="ARBA" id="ARBA00008540"/>
    </source>
</evidence>
<feature type="transmembrane region" description="Helical" evidence="9">
    <location>
        <begin position="399"/>
        <end position="417"/>
    </location>
</feature>
<accession>A0A919RYH6</accession>
<dbReference type="RefSeq" id="WP_212902108.1">
    <property type="nucleotide sequence ID" value="NZ_BOPZ01000001.1"/>
</dbReference>
<dbReference type="GO" id="GO:0015820">
    <property type="term" value="P:L-leucine transport"/>
    <property type="evidence" value="ECO:0007669"/>
    <property type="project" value="TreeGrafter"/>
</dbReference>
<dbReference type="Pfam" id="PF05525">
    <property type="entry name" value="Branch_AA_trans"/>
    <property type="match status" value="1"/>
</dbReference>
<dbReference type="EMBL" id="BOPZ01000001">
    <property type="protein sequence ID" value="GIM27338.1"/>
    <property type="molecule type" value="Genomic_DNA"/>
</dbReference>
<keyword evidence="6 9" id="KW-0029">Amino-acid transport</keyword>
<sequence length="434" mass="46547">MKKSTNDILVIGLALFAMFFGAGNLIFPPYLGKMVGSEFIIATTGFIITGVGIPFLAILSCTKTNGNFEDMALKIGKYFPIVYSVAIFLAVGPMLAIPRTAATTYEVTLKPVFPWMSSFVSMVLYFALNLLFVLRPSKVIDAIGKFLTPALLITLLIIIIKAIVFPIGDIINTNATSIFSNSLIEGYQTMDALAGLIFAAVITSSVLDKGYKGKAAMNITIKSGLVAISALAFIYGGLMYIGAQTNSILPKDISKTSLLLEISNRTLGSSGKIIMGIAMGLACFTTSVGLITAGASFFNKITKSKLPYRFNAILISLTSIVIGSFGVDKIVKISVPILYILYPVAITLILGTLVNSCNFVLKVSVYTSLVFSILDTLPMIGVNINFIKSTFSMIPFTNLGFVWIVPTIFTAVISLVCKKFLNKNNESNSVTSAA</sequence>
<dbReference type="GO" id="GO:0015818">
    <property type="term" value="P:isoleucine transport"/>
    <property type="evidence" value="ECO:0007669"/>
    <property type="project" value="TreeGrafter"/>
</dbReference>
<dbReference type="NCBIfam" id="TIGR00796">
    <property type="entry name" value="livcs"/>
    <property type="match status" value="1"/>
</dbReference>
<keyword evidence="11" id="KW-1185">Reference proteome</keyword>
<feature type="transmembrane region" description="Helical" evidence="9">
    <location>
        <begin position="39"/>
        <end position="59"/>
    </location>
</feature>
<dbReference type="Proteomes" id="UP000679179">
    <property type="component" value="Unassembled WGS sequence"/>
</dbReference>
<dbReference type="GO" id="GO:0005304">
    <property type="term" value="F:L-valine transmembrane transporter activity"/>
    <property type="evidence" value="ECO:0007669"/>
    <property type="project" value="TreeGrafter"/>
</dbReference>
<dbReference type="InterPro" id="IPR004685">
    <property type="entry name" value="Brnchd-chn_aa_trnsp_Livcs"/>
</dbReference>
<dbReference type="GO" id="GO:0015190">
    <property type="term" value="F:L-leucine transmembrane transporter activity"/>
    <property type="evidence" value="ECO:0007669"/>
    <property type="project" value="TreeGrafter"/>
</dbReference>
<proteinExistence type="inferred from homology"/>
<feature type="transmembrane region" description="Helical" evidence="9">
    <location>
        <begin position="366"/>
        <end position="387"/>
    </location>
</feature>
<comment type="caution">
    <text evidence="10">The sequence shown here is derived from an EMBL/GenBank/DDBJ whole genome shotgun (WGS) entry which is preliminary data.</text>
</comment>
<dbReference type="GO" id="GO:0005886">
    <property type="term" value="C:plasma membrane"/>
    <property type="evidence" value="ECO:0007669"/>
    <property type="project" value="UniProtKB-SubCell"/>
</dbReference>
<keyword evidence="4" id="KW-1003">Cell membrane</keyword>
<comment type="subcellular location">
    <subcellularLocation>
        <location evidence="1 9">Cell membrane</location>
        <topology evidence="1 9">Multi-pass membrane protein</topology>
    </subcellularLocation>
</comment>
<dbReference type="PANTHER" id="PTHR30588">
    <property type="entry name" value="BRANCHED-CHAIN AMINO ACID TRANSPORT SYSTEM 2 CARRIER PROTEIN"/>
    <property type="match status" value="1"/>
</dbReference>
<feature type="transmembrane region" description="Helical" evidence="9">
    <location>
        <begin position="310"/>
        <end position="327"/>
    </location>
</feature>
<gene>
    <name evidence="10" type="ORF">CPJCM30710_00040</name>
</gene>
<feature type="transmembrane region" description="Helical" evidence="9">
    <location>
        <begin position="333"/>
        <end position="354"/>
    </location>
</feature>
<feature type="transmembrane region" description="Helical" evidence="9">
    <location>
        <begin position="273"/>
        <end position="298"/>
    </location>
</feature>
<comment type="similarity">
    <text evidence="2 9">Belongs to the branched chain amino acid transporter family.</text>
</comment>
<evidence type="ECO:0000256" key="5">
    <source>
        <dbReference type="ARBA" id="ARBA00022692"/>
    </source>
</evidence>
<dbReference type="PANTHER" id="PTHR30588:SF0">
    <property type="entry name" value="BRANCHED-CHAIN AMINO ACID PERMEASE BRNQ"/>
    <property type="match status" value="1"/>
</dbReference>
<evidence type="ECO:0000313" key="11">
    <source>
        <dbReference type="Proteomes" id="UP000679179"/>
    </source>
</evidence>
<evidence type="ECO:0000256" key="9">
    <source>
        <dbReference type="RuleBase" id="RU362122"/>
    </source>
</evidence>
<feature type="transmembrane region" description="Helical" evidence="9">
    <location>
        <begin position="219"/>
        <end position="241"/>
    </location>
</feature>
<comment type="function">
    <text evidence="9">Component of the transport system for branched-chain amino acids.</text>
</comment>
<protein>
    <recommendedName>
        <fullName evidence="9">Branched-chain amino acid transport system carrier protein</fullName>
    </recommendedName>
</protein>
<feature type="transmembrane region" description="Helical" evidence="9">
    <location>
        <begin position="113"/>
        <end position="134"/>
    </location>
</feature>
<dbReference type="AlphaFoldDB" id="A0A919RYH6"/>
<keyword evidence="8 9" id="KW-0472">Membrane</keyword>
<reference evidence="10" key="1">
    <citation type="submission" date="2021-03" db="EMBL/GenBank/DDBJ databases">
        <title>Taxonomic study of Clostridium polyendosporum from meadow-gley soil under rice.</title>
        <authorList>
            <person name="Kobayashi H."/>
            <person name="Tanizawa Y."/>
            <person name="Yagura M."/>
        </authorList>
    </citation>
    <scope>NUCLEOTIDE SEQUENCE</scope>
    <source>
        <strain evidence="10">JCM 30710</strain>
    </source>
</reference>
<evidence type="ECO:0000256" key="7">
    <source>
        <dbReference type="ARBA" id="ARBA00022989"/>
    </source>
</evidence>